<organism evidence="2 3">
    <name type="scientific">Methyloligella halotolerans</name>
    <dbReference type="NCBI Taxonomy" id="1177755"/>
    <lineage>
        <taxon>Bacteria</taxon>
        <taxon>Pseudomonadati</taxon>
        <taxon>Pseudomonadota</taxon>
        <taxon>Alphaproteobacteria</taxon>
        <taxon>Hyphomicrobiales</taxon>
        <taxon>Hyphomicrobiaceae</taxon>
        <taxon>Methyloligella</taxon>
    </lineage>
</organism>
<comment type="caution">
    <text evidence="2">The sequence shown here is derived from an EMBL/GenBank/DDBJ whole genome shotgun (WGS) entry which is preliminary data.</text>
</comment>
<name>A0A1E2RXC0_9HYPH</name>
<sequence>MGRIVALALCALIFSIPVAKACAPGCENFKWSLAETQKRLKADDLPVARSGGTLEGGEAAAFVLALVAEDDVDFARPPERGRDKEDASIKGGVVRFTPARGGTYQVSLSGAAWIDLVQNGALVPSTDHTGSADCPGLRKSVRFSLEAAPVTLQVSASEMAQIRIAIEKVD</sequence>
<keyword evidence="3" id="KW-1185">Reference proteome</keyword>
<feature type="chain" id="PRO_5009116481" evidence="1">
    <location>
        <begin position="22"/>
        <end position="170"/>
    </location>
</feature>
<evidence type="ECO:0000256" key="1">
    <source>
        <dbReference type="SAM" id="SignalP"/>
    </source>
</evidence>
<gene>
    <name evidence="2" type="ORF">A7A08_02077</name>
</gene>
<keyword evidence="1" id="KW-0732">Signal</keyword>
<protein>
    <submittedName>
        <fullName evidence="2">Uncharacterized protein</fullName>
    </submittedName>
</protein>
<dbReference type="OrthoDB" id="7376020at2"/>
<dbReference type="AlphaFoldDB" id="A0A1E2RXC0"/>
<accession>A0A1E2RXC0</accession>
<dbReference type="Proteomes" id="UP000095087">
    <property type="component" value="Unassembled WGS sequence"/>
</dbReference>
<feature type="signal peptide" evidence="1">
    <location>
        <begin position="1"/>
        <end position="21"/>
    </location>
</feature>
<dbReference type="RefSeq" id="WP_069095338.1">
    <property type="nucleotide sequence ID" value="NZ_MASI01000005.1"/>
</dbReference>
<evidence type="ECO:0000313" key="3">
    <source>
        <dbReference type="Proteomes" id="UP000095087"/>
    </source>
</evidence>
<dbReference type="EMBL" id="MASI01000005">
    <property type="protein sequence ID" value="ODA66780.1"/>
    <property type="molecule type" value="Genomic_DNA"/>
</dbReference>
<reference evidence="2 3" key="1">
    <citation type="submission" date="2016-07" db="EMBL/GenBank/DDBJ databases">
        <title>Draft genome sequence of Methyloligella halotolerans C2T (VKM B-2706T=CCUG 61687T=DSM 25045T), a halotolerant polyhydroxybutyrate accumulating methylotroph.</title>
        <authorList>
            <person name="Vasilenko O.V."/>
            <person name="Doronina N.V."/>
            <person name="Poroshina M.N."/>
            <person name="Tarlachkov S.V."/>
            <person name="Trotsenko Y.A."/>
        </authorList>
    </citation>
    <scope>NUCLEOTIDE SEQUENCE [LARGE SCALE GENOMIC DNA]</scope>
    <source>
        <strain evidence="2 3">VKM B-2706</strain>
    </source>
</reference>
<evidence type="ECO:0000313" key="2">
    <source>
        <dbReference type="EMBL" id="ODA66780.1"/>
    </source>
</evidence>
<proteinExistence type="predicted"/>
<dbReference type="STRING" id="1177755.A7A08_02077"/>